<feature type="transmembrane region" description="Helical" evidence="1">
    <location>
        <begin position="41"/>
        <end position="60"/>
    </location>
</feature>
<dbReference type="AlphaFoldDB" id="A0A158GWM9"/>
<keyword evidence="1" id="KW-1133">Transmembrane helix</keyword>
<accession>A0A158GWM9</accession>
<keyword evidence="1" id="KW-0812">Transmembrane</keyword>
<keyword evidence="1" id="KW-0472">Membrane</keyword>
<dbReference type="RefSeq" id="WP_157766653.1">
    <property type="nucleotide sequence ID" value="NZ_FCOC02000011.1"/>
</dbReference>
<evidence type="ECO:0000313" key="2">
    <source>
        <dbReference type="EMBL" id="SAL36515.1"/>
    </source>
</evidence>
<protein>
    <submittedName>
        <fullName evidence="2">Uncharacterized protein</fullName>
    </submittedName>
</protein>
<reference evidence="2 3" key="1">
    <citation type="submission" date="2016-01" db="EMBL/GenBank/DDBJ databases">
        <authorList>
            <person name="Oliw E.H."/>
        </authorList>
    </citation>
    <scope>NUCLEOTIDE SEQUENCE [LARGE SCALE GENOMIC DNA]</scope>
    <source>
        <strain evidence="2">LMG 22029</strain>
    </source>
</reference>
<evidence type="ECO:0000313" key="3">
    <source>
        <dbReference type="Proteomes" id="UP000054893"/>
    </source>
</evidence>
<dbReference type="Proteomes" id="UP000054893">
    <property type="component" value="Unassembled WGS sequence"/>
</dbReference>
<proteinExistence type="predicted"/>
<name>A0A158GWM9_CABSO</name>
<gene>
    <name evidence="2" type="ORF">AWB64_03704</name>
</gene>
<evidence type="ECO:0000256" key="1">
    <source>
        <dbReference type="SAM" id="Phobius"/>
    </source>
</evidence>
<feature type="transmembrane region" description="Helical" evidence="1">
    <location>
        <begin position="12"/>
        <end position="35"/>
    </location>
</feature>
<dbReference type="EMBL" id="FCOC02000011">
    <property type="protein sequence ID" value="SAL36515.1"/>
    <property type="molecule type" value="Genomic_DNA"/>
</dbReference>
<sequence>MAHPARRLYVQMATANALMVLANLALAVFTLGGWYFMPVAVYLGLAIVAWAIRFIVFAFVRRHFARRNWHSLIAECGGDEQRAYAMLLQDIGYGRG</sequence>
<organism evidence="2 3">
    <name type="scientific">Caballeronia sordidicola</name>
    <name type="common">Burkholderia sordidicola</name>
    <dbReference type="NCBI Taxonomy" id="196367"/>
    <lineage>
        <taxon>Bacteria</taxon>
        <taxon>Pseudomonadati</taxon>
        <taxon>Pseudomonadota</taxon>
        <taxon>Betaproteobacteria</taxon>
        <taxon>Burkholderiales</taxon>
        <taxon>Burkholderiaceae</taxon>
        <taxon>Caballeronia</taxon>
    </lineage>
</organism>